<gene>
    <name evidence="6" type="ORF">SAMN02745126_01848</name>
</gene>
<dbReference type="GO" id="GO:0022857">
    <property type="term" value="F:transmembrane transporter activity"/>
    <property type="evidence" value="ECO:0007669"/>
    <property type="project" value="InterPro"/>
</dbReference>
<name>A0A1T4M365_9HYPH</name>
<keyword evidence="1 4" id="KW-0812">Transmembrane</keyword>
<dbReference type="InterPro" id="IPR011701">
    <property type="entry name" value="MFS"/>
</dbReference>
<dbReference type="InterPro" id="IPR036259">
    <property type="entry name" value="MFS_trans_sf"/>
</dbReference>
<dbReference type="STRING" id="225324.SAMN02745126_01848"/>
<dbReference type="CDD" id="cd17355">
    <property type="entry name" value="MFS_YcxA_like"/>
    <property type="match status" value="1"/>
</dbReference>
<dbReference type="EMBL" id="FUWJ01000001">
    <property type="protein sequence ID" value="SJZ61154.1"/>
    <property type="molecule type" value="Genomic_DNA"/>
</dbReference>
<dbReference type="InterPro" id="IPR020846">
    <property type="entry name" value="MFS_dom"/>
</dbReference>
<evidence type="ECO:0000256" key="3">
    <source>
        <dbReference type="ARBA" id="ARBA00023136"/>
    </source>
</evidence>
<dbReference type="Pfam" id="PF07690">
    <property type="entry name" value="MFS_1"/>
    <property type="match status" value="1"/>
</dbReference>
<keyword evidence="2 4" id="KW-1133">Transmembrane helix</keyword>
<feature type="transmembrane region" description="Helical" evidence="4">
    <location>
        <begin position="310"/>
        <end position="335"/>
    </location>
</feature>
<evidence type="ECO:0000256" key="1">
    <source>
        <dbReference type="ARBA" id="ARBA00022692"/>
    </source>
</evidence>
<feature type="transmembrane region" description="Helical" evidence="4">
    <location>
        <begin position="356"/>
        <end position="373"/>
    </location>
</feature>
<feature type="transmembrane region" description="Helical" evidence="4">
    <location>
        <begin position="379"/>
        <end position="399"/>
    </location>
</feature>
<feature type="transmembrane region" description="Helical" evidence="4">
    <location>
        <begin position="103"/>
        <end position="126"/>
    </location>
</feature>
<dbReference type="PANTHER" id="PTHR11360:SF284">
    <property type="entry name" value="EG:103B4.3 PROTEIN-RELATED"/>
    <property type="match status" value="1"/>
</dbReference>
<dbReference type="PANTHER" id="PTHR11360">
    <property type="entry name" value="MONOCARBOXYLATE TRANSPORTER"/>
    <property type="match status" value="1"/>
</dbReference>
<proteinExistence type="predicted"/>
<feature type="transmembrane region" description="Helical" evidence="4">
    <location>
        <begin position="221"/>
        <end position="243"/>
    </location>
</feature>
<dbReference type="SUPFAM" id="SSF103473">
    <property type="entry name" value="MFS general substrate transporter"/>
    <property type="match status" value="1"/>
</dbReference>
<feature type="transmembrane region" description="Helical" evidence="4">
    <location>
        <begin position="285"/>
        <end position="304"/>
    </location>
</feature>
<keyword evidence="3 4" id="KW-0472">Membrane</keyword>
<dbReference type="Gene3D" id="1.20.1250.20">
    <property type="entry name" value="MFS general substrate transporter like domains"/>
    <property type="match status" value="1"/>
</dbReference>
<dbReference type="PROSITE" id="PS50850">
    <property type="entry name" value="MFS"/>
    <property type="match status" value="1"/>
</dbReference>
<keyword evidence="7" id="KW-1185">Reference proteome</keyword>
<accession>A0A1T4M365</accession>
<evidence type="ECO:0000256" key="4">
    <source>
        <dbReference type="SAM" id="Phobius"/>
    </source>
</evidence>
<evidence type="ECO:0000259" key="5">
    <source>
        <dbReference type="PROSITE" id="PS50850"/>
    </source>
</evidence>
<feature type="domain" description="Major facilitator superfamily (MFS) profile" evidence="5">
    <location>
        <begin position="10"/>
        <end position="408"/>
    </location>
</feature>
<dbReference type="AlphaFoldDB" id="A0A1T4M365"/>
<evidence type="ECO:0000256" key="2">
    <source>
        <dbReference type="ARBA" id="ARBA00022989"/>
    </source>
</evidence>
<dbReference type="InterPro" id="IPR050327">
    <property type="entry name" value="Proton-linked_MCT"/>
</dbReference>
<feature type="transmembrane region" description="Helical" evidence="4">
    <location>
        <begin position="138"/>
        <end position="157"/>
    </location>
</feature>
<feature type="transmembrane region" description="Helical" evidence="4">
    <location>
        <begin position="79"/>
        <end position="97"/>
    </location>
</feature>
<evidence type="ECO:0000313" key="6">
    <source>
        <dbReference type="EMBL" id="SJZ61154.1"/>
    </source>
</evidence>
<protein>
    <submittedName>
        <fullName evidence="6">Predicted arabinose efflux permease, MFS family</fullName>
    </submittedName>
</protein>
<reference evidence="7" key="1">
    <citation type="submission" date="2017-02" db="EMBL/GenBank/DDBJ databases">
        <authorList>
            <person name="Varghese N."/>
            <person name="Submissions S."/>
        </authorList>
    </citation>
    <scope>NUCLEOTIDE SEQUENCE [LARGE SCALE GENOMIC DNA]</scope>
    <source>
        <strain evidence="7">ATCC 27094</strain>
    </source>
</reference>
<feature type="transmembrane region" description="Helical" evidence="4">
    <location>
        <begin position="169"/>
        <end position="188"/>
    </location>
</feature>
<dbReference type="Proteomes" id="UP000190092">
    <property type="component" value="Unassembled WGS sequence"/>
</dbReference>
<organism evidence="6 7">
    <name type="scientific">Enhydrobacter aerosaccus</name>
    <dbReference type="NCBI Taxonomy" id="225324"/>
    <lineage>
        <taxon>Bacteria</taxon>
        <taxon>Pseudomonadati</taxon>
        <taxon>Pseudomonadota</taxon>
        <taxon>Alphaproteobacteria</taxon>
        <taxon>Hyphomicrobiales</taxon>
        <taxon>Enhydrobacter</taxon>
    </lineage>
</organism>
<feature type="transmembrane region" description="Helical" evidence="4">
    <location>
        <begin position="255"/>
        <end position="278"/>
    </location>
</feature>
<feature type="transmembrane region" description="Helical" evidence="4">
    <location>
        <begin position="51"/>
        <end position="72"/>
    </location>
</feature>
<sequence length="419" mass="43595">MDNSGPNYRPITILIATGLMLSISMGIRQVFGLFVQPMVKDLGLTLSDLTLAISIQNLAWGILQPFSGALVGRFGFRPILLAGAALYVAGLGILSAANGTASVMLGAGVLVGASLACTGSAISQAVASRATSGPRRSIVLGLIVGVGSLGALAAAPLGQSVTNVYGWRAGVLAVLALASLLFPAAWVAGRVDRIPLPDTASRNRADKSALAAMRLALHRPAFLVMTTAYFVCGMQLLFIATHLPSYLALCGMDPMLAPEALSCVALFNVAGSLFFGWAGSRWSKLVLLGSIYVVRSLVIAWYFAAFPTPASTLIFASAMGFLWLGVGPLVSGAVAEMFGLRWQAMIQGIAFMSHQLGSFAGAFGGGLVFDIWGRYDLAWHVGVGLGLTAGSVQIATALIRRNPGAPTKLIPAFPAHCRE</sequence>
<evidence type="ECO:0000313" key="7">
    <source>
        <dbReference type="Proteomes" id="UP000190092"/>
    </source>
</evidence>
<feature type="transmembrane region" description="Helical" evidence="4">
    <location>
        <begin position="12"/>
        <end position="31"/>
    </location>
</feature>